<evidence type="ECO:0000256" key="1">
    <source>
        <dbReference type="SAM" id="MobiDB-lite"/>
    </source>
</evidence>
<dbReference type="OrthoDB" id="10564174at2759"/>
<protein>
    <recommendedName>
        <fullName evidence="5">Transmembrane protein</fullName>
    </recommendedName>
</protein>
<accession>A0A179IU66</accession>
<evidence type="ECO:0008006" key="5">
    <source>
        <dbReference type="Google" id="ProtNLM"/>
    </source>
</evidence>
<feature type="region of interest" description="Disordered" evidence="1">
    <location>
        <begin position="84"/>
        <end position="143"/>
    </location>
</feature>
<keyword evidence="4" id="KW-1185">Reference proteome</keyword>
<keyword evidence="2" id="KW-0472">Membrane</keyword>
<gene>
    <name evidence="3" type="ORF">LLEC1_01414</name>
</gene>
<keyword evidence="2" id="KW-1133">Transmembrane helix</keyword>
<organism evidence="3 4">
    <name type="scientific">Cordyceps confragosa</name>
    <name type="common">Lecanicillium lecanii</name>
    <dbReference type="NCBI Taxonomy" id="2714763"/>
    <lineage>
        <taxon>Eukaryota</taxon>
        <taxon>Fungi</taxon>
        <taxon>Dikarya</taxon>
        <taxon>Ascomycota</taxon>
        <taxon>Pezizomycotina</taxon>
        <taxon>Sordariomycetes</taxon>
        <taxon>Hypocreomycetidae</taxon>
        <taxon>Hypocreales</taxon>
        <taxon>Cordycipitaceae</taxon>
        <taxon>Akanthomyces</taxon>
    </lineage>
</organism>
<reference evidence="3 4" key="1">
    <citation type="submission" date="2016-03" db="EMBL/GenBank/DDBJ databases">
        <title>Fine-scale spatial genetic structure of a fungal parasite of coffee scale insects.</title>
        <authorList>
            <person name="Jackson D."/>
            <person name="Zemenick K.A."/>
            <person name="Malloure B."/>
            <person name="Quandt C.A."/>
            <person name="James T.Y."/>
        </authorList>
    </citation>
    <scope>NUCLEOTIDE SEQUENCE [LARGE SCALE GENOMIC DNA]</scope>
    <source>
        <strain evidence="3 4">UM487</strain>
    </source>
</reference>
<evidence type="ECO:0000256" key="2">
    <source>
        <dbReference type="SAM" id="Phobius"/>
    </source>
</evidence>
<evidence type="ECO:0000313" key="3">
    <source>
        <dbReference type="EMBL" id="OAR05955.1"/>
    </source>
</evidence>
<name>A0A179IU66_CORDF</name>
<dbReference type="AlphaFoldDB" id="A0A179IU66"/>
<proteinExistence type="predicted"/>
<comment type="caution">
    <text evidence="3">The sequence shown here is derived from an EMBL/GenBank/DDBJ whole genome shotgun (WGS) entry which is preliminary data.</text>
</comment>
<sequence>MTGMPTARLGRAVDADANHAAANSVIDRLGGGGPGGQLIVRGFFMGIAFGLLVALLFCCWYPWLHMRHRDRQRAMRRILRRMDRPRRRRRRPEAATEWDTVAVVQSETAQAQTQTDAEEGTSTIMTTATGRASTAAAGAGASR</sequence>
<keyword evidence="2" id="KW-0812">Transmembrane</keyword>
<feature type="transmembrane region" description="Helical" evidence="2">
    <location>
        <begin position="38"/>
        <end position="63"/>
    </location>
</feature>
<feature type="compositionally biased region" description="Low complexity" evidence="1">
    <location>
        <begin position="126"/>
        <end position="143"/>
    </location>
</feature>
<dbReference type="EMBL" id="LUKN01000011">
    <property type="protein sequence ID" value="OAR05955.1"/>
    <property type="molecule type" value="Genomic_DNA"/>
</dbReference>
<evidence type="ECO:0000313" key="4">
    <source>
        <dbReference type="Proteomes" id="UP000243081"/>
    </source>
</evidence>
<feature type="compositionally biased region" description="Polar residues" evidence="1">
    <location>
        <begin position="103"/>
        <end position="125"/>
    </location>
</feature>
<dbReference type="Proteomes" id="UP000243081">
    <property type="component" value="Unassembled WGS sequence"/>
</dbReference>